<accession>A0A9X0WR58</accession>
<sequence>MLEWIKQNRRKLLLPGLCCLLGVLLGISSIQIQEEGTNIKEDRTLQTFQPKKYQNLIAGEQESKQFKWTLEAVSKLQLHLKQYRQAGTRLETVISKWGKPQKFSFTKTAGDAKTQIVLTYAAKQTDQGKKSVSLWFEQVENKGYRLTMVDATNLLDHQDQEASGKKEAGKDKEVQGVDQILNRLGNPQRLVWDELLEGGQGFRASYQEQGQPEVVMEFKVKGSKLIMV</sequence>
<reference evidence="2 3" key="2">
    <citation type="submission" date="2021-03" db="EMBL/GenBank/DDBJ databases">
        <title>Human Oral Microbial Genomes.</title>
        <authorList>
            <person name="Johnston C.D."/>
            <person name="Chen T."/>
            <person name="Dewhirst F.E."/>
        </authorList>
    </citation>
    <scope>NUCLEOTIDE SEQUENCE [LARGE SCALE GENOMIC DNA]</scope>
    <source>
        <strain evidence="2 3">CCUG 66490</strain>
    </source>
</reference>
<keyword evidence="3" id="KW-1185">Reference proteome</keyword>
<evidence type="ECO:0000313" key="1">
    <source>
        <dbReference type="EMBL" id="MBK4779826.1"/>
    </source>
</evidence>
<dbReference type="Proteomes" id="UP001138780">
    <property type="component" value="Unassembled WGS sequence"/>
</dbReference>
<protein>
    <submittedName>
        <fullName evidence="1">Uncharacterized protein</fullName>
    </submittedName>
</protein>
<dbReference type="EMBL" id="MRXX01000007">
    <property type="protein sequence ID" value="MBK4779826.1"/>
    <property type="molecule type" value="Genomic_DNA"/>
</dbReference>
<evidence type="ECO:0000313" key="3">
    <source>
        <dbReference type="Proteomes" id="UP000676511"/>
    </source>
</evidence>
<dbReference type="Proteomes" id="UP000676511">
    <property type="component" value="Chromosome"/>
</dbReference>
<gene>
    <name evidence="1" type="ORF">BTU61_06360</name>
    <name evidence="2" type="ORF">J4854_09640</name>
</gene>
<dbReference type="RefSeq" id="WP_200772823.1">
    <property type="nucleotide sequence ID" value="NZ_CP072329.1"/>
</dbReference>
<proteinExistence type="predicted"/>
<dbReference type="EMBL" id="CP072329">
    <property type="protein sequence ID" value="QUB38785.1"/>
    <property type="molecule type" value="Genomic_DNA"/>
</dbReference>
<reference evidence="1" key="1">
    <citation type="submission" date="2016-12" db="EMBL/GenBank/DDBJ databases">
        <title>Draft genome of Streptococcus lactarius CCUG 66490T type strain.</title>
        <authorList>
            <person name="Salva-Serra F."/>
            <person name="Engstrom-Jakobsson H."/>
            <person name="Thorell K."/>
            <person name="Gomila M."/>
            <person name="Gonzales-Siles L."/>
            <person name="Busquets A."/>
            <person name="Jaen-Luchoro D."/>
            <person name="Karlsson R."/>
            <person name="Kristiansson E."/>
            <person name="Moore E."/>
        </authorList>
    </citation>
    <scope>NUCLEOTIDE SEQUENCE</scope>
    <source>
        <strain evidence="1">CCUG 66490</strain>
    </source>
</reference>
<name>A0A9X0WR58_9STRE</name>
<evidence type="ECO:0000313" key="4">
    <source>
        <dbReference type="Proteomes" id="UP001138780"/>
    </source>
</evidence>
<organism evidence="1 4">
    <name type="scientific">Streptococcus lactarius</name>
    <dbReference type="NCBI Taxonomy" id="684066"/>
    <lineage>
        <taxon>Bacteria</taxon>
        <taxon>Bacillati</taxon>
        <taxon>Bacillota</taxon>
        <taxon>Bacilli</taxon>
        <taxon>Lactobacillales</taxon>
        <taxon>Streptococcaceae</taxon>
        <taxon>Streptococcus</taxon>
    </lineage>
</organism>
<evidence type="ECO:0000313" key="2">
    <source>
        <dbReference type="EMBL" id="QUB38785.1"/>
    </source>
</evidence>
<dbReference type="AlphaFoldDB" id="A0A9X0WR58"/>